<keyword evidence="1" id="KW-0472">Membrane</keyword>
<organism evidence="2 3">
    <name type="scientific">Dyadobacter helix</name>
    <dbReference type="NCBI Taxonomy" id="2822344"/>
    <lineage>
        <taxon>Bacteria</taxon>
        <taxon>Pseudomonadati</taxon>
        <taxon>Bacteroidota</taxon>
        <taxon>Cytophagia</taxon>
        <taxon>Cytophagales</taxon>
        <taxon>Spirosomataceae</taxon>
        <taxon>Dyadobacter</taxon>
    </lineage>
</organism>
<evidence type="ECO:0000313" key="2">
    <source>
        <dbReference type="EMBL" id="CAG4994078.1"/>
    </source>
</evidence>
<keyword evidence="1" id="KW-1133">Transmembrane helix</keyword>
<gene>
    <name evidence="2" type="ORF">DYBT9275_01310</name>
</gene>
<protein>
    <submittedName>
        <fullName evidence="2">Uncharacterized protein</fullName>
    </submittedName>
</protein>
<reference evidence="2" key="1">
    <citation type="submission" date="2021-04" db="EMBL/GenBank/DDBJ databases">
        <authorList>
            <person name="Rodrigo-Torres L."/>
            <person name="Arahal R. D."/>
            <person name="Lucena T."/>
        </authorList>
    </citation>
    <scope>NUCLEOTIDE SEQUENCE</scope>
    <source>
        <strain evidence="2">CECT 9275</strain>
    </source>
</reference>
<keyword evidence="3" id="KW-1185">Reference proteome</keyword>
<evidence type="ECO:0000313" key="3">
    <source>
        <dbReference type="Proteomes" id="UP000680038"/>
    </source>
</evidence>
<dbReference type="Proteomes" id="UP000680038">
    <property type="component" value="Unassembled WGS sequence"/>
</dbReference>
<accession>A0A916J9Z6</accession>
<proteinExistence type="predicted"/>
<evidence type="ECO:0000256" key="1">
    <source>
        <dbReference type="SAM" id="Phobius"/>
    </source>
</evidence>
<dbReference type="AlphaFoldDB" id="A0A916J9Z6"/>
<feature type="transmembrane region" description="Helical" evidence="1">
    <location>
        <begin position="12"/>
        <end position="31"/>
    </location>
</feature>
<sequence length="81" mass="9208">MVGVQMPNEFIISLALIVVLNNLSVINIVHLKVPEKGRVVITGRPARFRLQHSYLGITDVLTNQKQVTYFFDPPNNRSVNY</sequence>
<dbReference type="EMBL" id="CAJRAF010000001">
    <property type="protein sequence ID" value="CAG4994078.1"/>
    <property type="molecule type" value="Genomic_DNA"/>
</dbReference>
<keyword evidence="1" id="KW-0812">Transmembrane</keyword>
<comment type="caution">
    <text evidence="2">The sequence shown here is derived from an EMBL/GenBank/DDBJ whole genome shotgun (WGS) entry which is preliminary data.</text>
</comment>
<name>A0A916J9Z6_9BACT</name>